<proteinExistence type="predicted"/>
<protein>
    <submittedName>
        <fullName evidence="2">Uncharacterized protein</fullName>
    </submittedName>
</protein>
<evidence type="ECO:0000256" key="1">
    <source>
        <dbReference type="SAM" id="MobiDB-lite"/>
    </source>
</evidence>
<dbReference type="AlphaFoldDB" id="A0A8H6HMY4"/>
<dbReference type="Proteomes" id="UP000521943">
    <property type="component" value="Unassembled WGS sequence"/>
</dbReference>
<name>A0A8H6HMY4_9AGAR</name>
<organism evidence="2 3">
    <name type="scientific">Ephemerocybe angulata</name>
    <dbReference type="NCBI Taxonomy" id="980116"/>
    <lineage>
        <taxon>Eukaryota</taxon>
        <taxon>Fungi</taxon>
        <taxon>Dikarya</taxon>
        <taxon>Basidiomycota</taxon>
        <taxon>Agaricomycotina</taxon>
        <taxon>Agaricomycetes</taxon>
        <taxon>Agaricomycetidae</taxon>
        <taxon>Agaricales</taxon>
        <taxon>Agaricineae</taxon>
        <taxon>Psathyrellaceae</taxon>
        <taxon>Ephemerocybe</taxon>
    </lineage>
</organism>
<accession>A0A8H6HMY4</accession>
<gene>
    <name evidence="2" type="ORF">DFP72DRAFT_1074002</name>
</gene>
<feature type="region of interest" description="Disordered" evidence="1">
    <location>
        <begin position="148"/>
        <end position="172"/>
    </location>
</feature>
<dbReference type="EMBL" id="JACGCI010000069">
    <property type="protein sequence ID" value="KAF6748651.1"/>
    <property type="molecule type" value="Genomic_DNA"/>
</dbReference>
<sequence>MCDDGAIIGLAEARKITLSLVPTTAAKDLQAVNSMFESLIEHRDTVRTTVNENNLRIHNLDRYLKNQINAVDRFTGHLLATSSRYKAAGKALTDARAELSKGLQEKRELLEEYLALRNTLSEGRRILWEGSKVQEAKVQEDLTLVAEASSSGLKRPGDDDIEPPPAKRVKRS</sequence>
<keyword evidence="3" id="KW-1185">Reference proteome</keyword>
<reference evidence="2 3" key="1">
    <citation type="submission" date="2020-07" db="EMBL/GenBank/DDBJ databases">
        <title>Comparative genomics of pyrophilous fungi reveals a link between fire events and developmental genes.</title>
        <authorList>
            <consortium name="DOE Joint Genome Institute"/>
            <person name="Steindorff A.S."/>
            <person name="Carver A."/>
            <person name="Calhoun S."/>
            <person name="Stillman K."/>
            <person name="Liu H."/>
            <person name="Lipzen A."/>
            <person name="Pangilinan J."/>
            <person name="Labutti K."/>
            <person name="Bruns T.D."/>
            <person name="Grigoriev I.V."/>
        </authorList>
    </citation>
    <scope>NUCLEOTIDE SEQUENCE [LARGE SCALE GENOMIC DNA]</scope>
    <source>
        <strain evidence="2 3">CBS 144469</strain>
    </source>
</reference>
<evidence type="ECO:0000313" key="3">
    <source>
        <dbReference type="Proteomes" id="UP000521943"/>
    </source>
</evidence>
<comment type="caution">
    <text evidence="2">The sequence shown here is derived from an EMBL/GenBank/DDBJ whole genome shotgun (WGS) entry which is preliminary data.</text>
</comment>
<evidence type="ECO:0000313" key="2">
    <source>
        <dbReference type="EMBL" id="KAF6748651.1"/>
    </source>
</evidence>